<reference evidence="1" key="2">
    <citation type="journal article" date="2016" name="Fungal Biol.">
        <title>Ochratoxin A production by Penicillium thymicola.</title>
        <authorList>
            <person name="Nguyen H.D.T."/>
            <person name="McMullin D.R."/>
            <person name="Ponomareva E."/>
            <person name="Riley R."/>
            <person name="Pomraning K.R."/>
            <person name="Baker S.E."/>
            <person name="Seifert K.A."/>
        </authorList>
    </citation>
    <scope>NUCLEOTIDE SEQUENCE</scope>
    <source>
        <strain evidence="1">DAOM 180753</strain>
    </source>
</reference>
<dbReference type="EMBL" id="LACB01000003">
    <property type="protein sequence ID" value="KAJ9493065.1"/>
    <property type="molecule type" value="Genomic_DNA"/>
</dbReference>
<comment type="caution">
    <text evidence="1">The sequence shown here is derived from an EMBL/GenBank/DDBJ whole genome shotgun (WGS) entry which is preliminary data.</text>
</comment>
<organism evidence="1 2">
    <name type="scientific">Penicillium thymicola</name>
    <dbReference type="NCBI Taxonomy" id="293382"/>
    <lineage>
        <taxon>Eukaryota</taxon>
        <taxon>Fungi</taxon>
        <taxon>Dikarya</taxon>
        <taxon>Ascomycota</taxon>
        <taxon>Pezizomycotina</taxon>
        <taxon>Eurotiomycetes</taxon>
        <taxon>Eurotiomycetidae</taxon>
        <taxon>Eurotiales</taxon>
        <taxon>Aspergillaceae</taxon>
        <taxon>Penicillium</taxon>
    </lineage>
</organism>
<name>A0AAI9XDG8_PENTH</name>
<evidence type="ECO:0000313" key="2">
    <source>
        <dbReference type="Proteomes" id="UP001227192"/>
    </source>
</evidence>
<sequence>MFSIDPTTFQRDFIGPDAIATFSIRTSFNPGTEFLIVKMVTPEHTEIGFAVHKAIDLALQRIGIDEAVYHYAAVDIKDGANGTSVQSQHIEISENDLDEVNLSGGLLITPFHLLFLREHETPRETDIIIDKERFGIGPSLPSHCHHR</sequence>
<gene>
    <name evidence="1" type="ORF">VN97_g178</name>
</gene>
<reference evidence="1" key="1">
    <citation type="submission" date="2015-06" db="EMBL/GenBank/DDBJ databases">
        <authorList>
            <person name="Nguyen H."/>
        </authorList>
    </citation>
    <scope>NUCLEOTIDE SEQUENCE</scope>
    <source>
        <strain evidence="1">DAOM 180753</strain>
    </source>
</reference>
<keyword evidence="2" id="KW-1185">Reference proteome</keyword>
<protein>
    <submittedName>
        <fullName evidence="1">Uncharacterized protein</fullName>
    </submittedName>
</protein>
<proteinExistence type="predicted"/>
<dbReference type="Proteomes" id="UP001227192">
    <property type="component" value="Unassembled WGS sequence"/>
</dbReference>
<accession>A0AAI9XDG8</accession>
<dbReference type="AlphaFoldDB" id="A0AAI9XDG8"/>
<evidence type="ECO:0000313" key="1">
    <source>
        <dbReference type="EMBL" id="KAJ9493065.1"/>
    </source>
</evidence>